<sequence>MEIPGISTLSTILKRPIELRNDALAQRRELAAELQENCQKLALFLKNAFRIAKQVNEVDSEASEKKIMNLIDDLKHMDSTFMEEESPVLQHLAIDMRFKDFAKSCADFYQSALNLKQLLNENIPDSIALKALCKEEGLLKVTGAWQGELETMLARVNQEYMKVMAIKFSW</sequence>
<evidence type="ECO:0000313" key="1">
    <source>
        <dbReference type="EMBL" id="CAG9932024.1"/>
    </source>
</evidence>
<dbReference type="EMBL" id="OU912926">
    <property type="protein sequence ID" value="CAG9932024.1"/>
    <property type="molecule type" value="Genomic_DNA"/>
</dbReference>
<dbReference type="Proteomes" id="UP000839052">
    <property type="component" value="Chromosome"/>
</dbReference>
<keyword evidence="2" id="KW-1185">Reference proteome</keyword>
<organism evidence="1 2">
    <name type="scientific">Candidatus Nitrotoga arctica</name>
    <dbReference type="NCBI Taxonomy" id="453162"/>
    <lineage>
        <taxon>Bacteria</taxon>
        <taxon>Pseudomonadati</taxon>
        <taxon>Pseudomonadota</taxon>
        <taxon>Betaproteobacteria</taxon>
        <taxon>Nitrosomonadales</taxon>
        <taxon>Gallionellaceae</taxon>
        <taxon>Candidatus Nitrotoga</taxon>
    </lineage>
</organism>
<evidence type="ECO:0000313" key="2">
    <source>
        <dbReference type="Proteomes" id="UP000839052"/>
    </source>
</evidence>
<gene>
    <name evidence="1" type="ORF">NTG6680_0771</name>
</gene>
<dbReference type="RefSeq" id="WP_239796033.1">
    <property type="nucleotide sequence ID" value="NZ_OU912926.1"/>
</dbReference>
<name>A0ABN8AK84_9PROT</name>
<protein>
    <submittedName>
        <fullName evidence="1">Uncharacterized protein</fullName>
    </submittedName>
</protein>
<accession>A0ABN8AK84</accession>
<proteinExistence type="predicted"/>
<reference evidence="1 2" key="1">
    <citation type="submission" date="2021-10" db="EMBL/GenBank/DDBJ databases">
        <authorList>
            <person name="Koch H."/>
        </authorList>
    </citation>
    <scope>NUCLEOTIDE SEQUENCE [LARGE SCALE GENOMIC DNA]</scope>
    <source>
        <strain evidence="1">6680</strain>
    </source>
</reference>